<evidence type="ECO:0000313" key="1">
    <source>
        <dbReference type="EMBL" id="EDX75075.1"/>
    </source>
</evidence>
<dbReference type="HOGENOM" id="CLU_3249910_0_0_3"/>
<dbReference type="STRING" id="118168.MC7420_2079"/>
<organism evidence="1 2">
    <name type="scientific">Coleofasciculus chthonoplastes PCC 7420</name>
    <dbReference type="NCBI Taxonomy" id="118168"/>
    <lineage>
        <taxon>Bacteria</taxon>
        <taxon>Bacillati</taxon>
        <taxon>Cyanobacteriota</taxon>
        <taxon>Cyanophyceae</taxon>
        <taxon>Coleofasciculales</taxon>
        <taxon>Coleofasciculaceae</taxon>
        <taxon>Coleofasciculus</taxon>
    </lineage>
</organism>
<protein>
    <submittedName>
        <fullName evidence="1">Uncharacterized protein</fullName>
    </submittedName>
</protein>
<proteinExistence type="predicted"/>
<dbReference type="EMBL" id="DS989850">
    <property type="protein sequence ID" value="EDX75075.1"/>
    <property type="molecule type" value="Genomic_DNA"/>
</dbReference>
<evidence type="ECO:0000313" key="2">
    <source>
        <dbReference type="Proteomes" id="UP000003835"/>
    </source>
</evidence>
<name>B4VSE8_9CYAN</name>
<keyword evidence="2" id="KW-1185">Reference proteome</keyword>
<gene>
    <name evidence="1" type="ORF">MC7420_2079</name>
</gene>
<sequence>MQSVRTDLLSRQSAPTMGTMPKPIAKNLYCHNLDKLTLLPCD</sequence>
<reference evidence="1 2" key="1">
    <citation type="submission" date="2008-07" db="EMBL/GenBank/DDBJ databases">
        <authorList>
            <person name="Tandeau de Marsac N."/>
            <person name="Ferriera S."/>
            <person name="Johnson J."/>
            <person name="Kravitz S."/>
            <person name="Beeson K."/>
            <person name="Sutton G."/>
            <person name="Rogers Y.-H."/>
            <person name="Friedman R."/>
            <person name="Frazier M."/>
            <person name="Venter J.C."/>
        </authorList>
    </citation>
    <scope>NUCLEOTIDE SEQUENCE [LARGE SCALE GENOMIC DNA]</scope>
    <source>
        <strain evidence="1 2">PCC 7420</strain>
    </source>
</reference>
<accession>B4VSE8</accession>
<dbReference type="AlphaFoldDB" id="B4VSE8"/>
<dbReference type="Proteomes" id="UP000003835">
    <property type="component" value="Unassembled WGS sequence"/>
</dbReference>